<keyword evidence="1" id="KW-0732">Signal</keyword>
<evidence type="ECO:0000256" key="1">
    <source>
        <dbReference type="SAM" id="SignalP"/>
    </source>
</evidence>
<keyword evidence="3" id="KW-1185">Reference proteome</keyword>
<organism evidence="2 3">
    <name type="scientific">Reinekea marinisedimentorum</name>
    <dbReference type="NCBI Taxonomy" id="230495"/>
    <lineage>
        <taxon>Bacteria</taxon>
        <taxon>Pseudomonadati</taxon>
        <taxon>Pseudomonadota</taxon>
        <taxon>Gammaproteobacteria</taxon>
        <taxon>Oceanospirillales</taxon>
        <taxon>Saccharospirillaceae</taxon>
        <taxon>Reinekea</taxon>
    </lineage>
</organism>
<dbReference type="EMBL" id="SLZR01000006">
    <property type="protein sequence ID" value="TCS41411.1"/>
    <property type="molecule type" value="Genomic_DNA"/>
</dbReference>
<dbReference type="AlphaFoldDB" id="A0A4V2UJT8"/>
<comment type="caution">
    <text evidence="2">The sequence shown here is derived from an EMBL/GenBank/DDBJ whole genome shotgun (WGS) entry which is preliminary data.</text>
</comment>
<evidence type="ECO:0000313" key="3">
    <source>
        <dbReference type="Proteomes" id="UP000295793"/>
    </source>
</evidence>
<accession>A0A4V2UJT8</accession>
<proteinExistence type="predicted"/>
<dbReference type="Proteomes" id="UP000295793">
    <property type="component" value="Unassembled WGS sequence"/>
</dbReference>
<feature type="chain" id="PRO_5020296425" description="Porin-like protein" evidence="1">
    <location>
        <begin position="20"/>
        <end position="387"/>
    </location>
</feature>
<evidence type="ECO:0000313" key="2">
    <source>
        <dbReference type="EMBL" id="TCS41411.1"/>
    </source>
</evidence>
<sequence>MKVNASLLLLPLISAPLFALDYDQSVEISSALQLSDYPSVTEDGSTVISGRTEWQGSLEGFWNLYLYSSENTQLNARYGLSLQGETRRDFVGDDEASTADYRAFDLDALLLGSESDRTRLYQQLDQLSVTWYSNAGDYTLGRQPISFGLAKFYSPVDIIYPFDLYATDTDYRPGVDALRGTWQLGALTEFDAGWVFGSDSVLFSRFKASVNSIDAEAIVLAINGENLNFSLGTQTAIDEIGLWQETALLLDEDHHYLRTTLGADYTVLSDLYLVAEVHYNGAGARSGYDTNSAGNSFYQLGAISTLGKWYASVQGSYPVNILTSVSSGISVNLNDGSALANLALSVNATDAMNVDLSAVLPLDDEHSYDSEFGLYPAYLLAEVSWVF</sequence>
<reference evidence="2 3" key="1">
    <citation type="submission" date="2019-03" db="EMBL/GenBank/DDBJ databases">
        <title>Genomic Encyclopedia of Archaeal and Bacterial Type Strains, Phase II (KMG-II): from individual species to whole genera.</title>
        <authorList>
            <person name="Goeker M."/>
        </authorList>
    </citation>
    <scope>NUCLEOTIDE SEQUENCE [LARGE SCALE GENOMIC DNA]</scope>
    <source>
        <strain evidence="2 3">DSM 15388</strain>
    </source>
</reference>
<evidence type="ECO:0008006" key="4">
    <source>
        <dbReference type="Google" id="ProtNLM"/>
    </source>
</evidence>
<gene>
    <name evidence="2" type="ORF">BCF53_106142</name>
</gene>
<name>A0A4V2UJT8_9GAMM</name>
<feature type="signal peptide" evidence="1">
    <location>
        <begin position="1"/>
        <end position="19"/>
    </location>
</feature>
<protein>
    <recommendedName>
        <fullName evidence="4">Porin-like protein</fullName>
    </recommendedName>
</protein>